<comment type="function">
    <text evidence="1">Involved in endocytosis.</text>
</comment>
<evidence type="ECO:0000256" key="2">
    <source>
        <dbReference type="ARBA" id="ARBA00038251"/>
    </source>
</evidence>
<organism evidence="5">
    <name type="scientific">Melampsora larici-populina (strain 98AG31 / pathotype 3-4-7)</name>
    <name type="common">Poplar leaf rust fungus</name>
    <dbReference type="NCBI Taxonomy" id="747676"/>
    <lineage>
        <taxon>Eukaryota</taxon>
        <taxon>Fungi</taxon>
        <taxon>Dikarya</taxon>
        <taxon>Basidiomycota</taxon>
        <taxon>Pucciniomycotina</taxon>
        <taxon>Pucciniomycetes</taxon>
        <taxon>Pucciniales</taxon>
        <taxon>Melampsoraceae</taxon>
        <taxon>Melampsora</taxon>
    </lineage>
</organism>
<dbReference type="EMBL" id="GL883095">
    <property type="protein sequence ID" value="EGG10365.1"/>
    <property type="molecule type" value="Genomic_DNA"/>
</dbReference>
<feature type="compositionally biased region" description="Polar residues" evidence="3">
    <location>
        <begin position="736"/>
        <end position="756"/>
    </location>
</feature>
<evidence type="ECO:0000313" key="5">
    <source>
        <dbReference type="Proteomes" id="UP000001072"/>
    </source>
</evidence>
<dbReference type="InterPro" id="IPR011990">
    <property type="entry name" value="TPR-like_helical_dom_sf"/>
</dbReference>
<feature type="region of interest" description="Disordered" evidence="3">
    <location>
        <begin position="483"/>
        <end position="520"/>
    </location>
</feature>
<protein>
    <submittedName>
        <fullName evidence="4">Uncharacterized protein</fullName>
    </submittedName>
</protein>
<feature type="region of interest" description="Disordered" evidence="3">
    <location>
        <begin position="891"/>
        <end position="947"/>
    </location>
</feature>
<dbReference type="InterPro" id="IPR051722">
    <property type="entry name" value="Endocytosis_PI4K-reg_protein"/>
</dbReference>
<feature type="region of interest" description="Disordered" evidence="3">
    <location>
        <begin position="679"/>
        <end position="793"/>
    </location>
</feature>
<name>F4RBG5_MELLP</name>
<dbReference type="Proteomes" id="UP000001072">
    <property type="component" value="Unassembled WGS sequence"/>
</dbReference>
<dbReference type="HOGENOM" id="CLU_284857_0_0_1"/>
<comment type="similarity">
    <text evidence="2">Belongs to the YPP1 family.</text>
</comment>
<dbReference type="PANTHER" id="PTHR23083">
    <property type="entry name" value="TETRATRICOPEPTIDE REPEAT PROTEIN, TPR"/>
    <property type="match status" value="1"/>
</dbReference>
<evidence type="ECO:0000256" key="1">
    <source>
        <dbReference type="ARBA" id="ARBA00002550"/>
    </source>
</evidence>
<feature type="compositionally biased region" description="Polar residues" evidence="3">
    <location>
        <begin position="712"/>
        <end position="729"/>
    </location>
</feature>
<dbReference type="PANTHER" id="PTHR23083:SF464">
    <property type="entry name" value="TETRATRICOPEPTIDE REPEAT DOMAIN 7, ISOFORM A"/>
    <property type="match status" value="1"/>
</dbReference>
<dbReference type="STRING" id="747676.F4RBG5"/>
<dbReference type="VEuPathDB" id="FungiDB:MELLADRAFT_94423"/>
<evidence type="ECO:0000313" key="4">
    <source>
        <dbReference type="EMBL" id="EGG10365.1"/>
    </source>
</evidence>
<dbReference type="KEGG" id="mlr:MELLADRAFT_94423"/>
<sequence length="1132" mass="125342">MSSIIHRTQPKPQLYARYLDTVRSAALWDHKAPITIKGQLITASSDSQESSGALLWSELIRKFLKHNPERPLTAESATIDQALRAKLTASSQKIDYDHDRYHLVDQPEVHFFDIFFWLSDLILTCVSWQIGRVALAPLILDQDKDKILEMVNKLKTSIESHTSNSTQAPSRTLSDINSAKIIVGFSQYTIGDFTQSITILEECNYDLPKPDLTIHTEKYDIVLQVLAHTVLALSYESSEAAFATTLDSYKKAASTYGRCLSHLAITAGNEGNEEMHSWAEVGLYRYALISRKASDDQITLEAHRLYHSYSRYWPNSFRYGKRCVFYKSYLRILIDSRKSGKWTPAIMASVSNFASSNMTLSSEIGSIQNKTYWQAWRTEVFGVQRAYEHVLKLSGSFPKSGAINQPVLEFCDLLFEAWRVDGCESEEAKHIIEMLYRATRQTFHSHKILRYLVRLLSAQHAFEEASQALDLYVQLFTKAKEIESPKGSPDPTHLDPGVGSPTDAIEPNDQNGNSMEASDHDSDEDFIETLVFGCRLWIKFLSDPEKAFKLITRASELIEANKAKSRAIDVSLEAQVERFLGLAAGAQAQIADSETRPELHATYLKHLIRAAELDPNSYENLYHLAFAQAELRDIESALVSARKAVDINSNKKIGWHLLGLLTSASKEPRLALDIIDIGLNDEGDDGSENGSGTRTPKRSDVSGTPILGTLTPPINTESPSDIGGTSNGIPSPEGNAYSSTNGSPAHGVSESNSDALSTPRRDTFLNVPSHTKSSSRTSPISTGSPALEQHPNALNDDRLEELEAMMQLRITKNVILESMDGPEVALTDQQALFSYFAQIAPQLRRGSSQQMSPYGIASKSGMASNASVITAADRSEAANVGDHLGSRSRSTIIRRKLIGKKGSTDTSTTPAGSPNKPVSRAISLSLRHPRHGSNSVSEKRSVMASKTSLLKSESGNVALNENQDQSGNELIEGKVSKADKLLQSLWLMSAATFRRWGKMDECLGAIQEAESLDSDEADVWVQYALYKLSISDLNSAIESLSKALSFTDDHISAIVHISRILKEEGSLEVSEGLLETLTISNGWDVPEAWFLLSEIYSLTDRKKRSRDSLIYALNLEQTKPIRPLRFALPRCL</sequence>
<dbReference type="InParanoid" id="F4RBG5"/>
<keyword evidence="5" id="KW-1185">Reference proteome</keyword>
<dbReference type="SUPFAM" id="SSF48452">
    <property type="entry name" value="TPR-like"/>
    <property type="match status" value="2"/>
</dbReference>
<dbReference type="RefSeq" id="XP_007406666.1">
    <property type="nucleotide sequence ID" value="XM_007406604.1"/>
</dbReference>
<dbReference type="GeneID" id="18936878"/>
<reference evidence="5" key="1">
    <citation type="journal article" date="2011" name="Proc. Natl. Acad. Sci. U.S.A.">
        <title>Obligate biotrophy features unraveled by the genomic analysis of rust fungi.</title>
        <authorList>
            <person name="Duplessis S."/>
            <person name="Cuomo C.A."/>
            <person name="Lin Y.-C."/>
            <person name="Aerts A."/>
            <person name="Tisserant E."/>
            <person name="Veneault-Fourrey C."/>
            <person name="Joly D.L."/>
            <person name="Hacquard S."/>
            <person name="Amselem J."/>
            <person name="Cantarel B.L."/>
            <person name="Chiu R."/>
            <person name="Coutinho P.M."/>
            <person name="Feau N."/>
            <person name="Field M."/>
            <person name="Frey P."/>
            <person name="Gelhaye E."/>
            <person name="Goldberg J."/>
            <person name="Grabherr M.G."/>
            <person name="Kodira C.D."/>
            <person name="Kohler A."/>
            <person name="Kuees U."/>
            <person name="Lindquist E.A."/>
            <person name="Lucas S.M."/>
            <person name="Mago R."/>
            <person name="Mauceli E."/>
            <person name="Morin E."/>
            <person name="Murat C."/>
            <person name="Pangilinan J.L."/>
            <person name="Park R."/>
            <person name="Pearson M."/>
            <person name="Quesneville H."/>
            <person name="Rouhier N."/>
            <person name="Sakthikumar S."/>
            <person name="Salamov A.A."/>
            <person name="Schmutz J."/>
            <person name="Selles B."/>
            <person name="Shapiro H."/>
            <person name="Tanguay P."/>
            <person name="Tuskan G.A."/>
            <person name="Henrissat B."/>
            <person name="Van de Peer Y."/>
            <person name="Rouze P."/>
            <person name="Ellis J.G."/>
            <person name="Dodds P.N."/>
            <person name="Schein J.E."/>
            <person name="Zhong S."/>
            <person name="Hamelin R.C."/>
            <person name="Grigoriev I.V."/>
            <person name="Szabo L.J."/>
            <person name="Martin F."/>
        </authorList>
    </citation>
    <scope>NUCLEOTIDE SEQUENCE [LARGE SCALE GENOMIC DNA]</scope>
    <source>
        <strain evidence="5">98AG31 / pathotype 3-4-7</strain>
    </source>
</reference>
<gene>
    <name evidence="4" type="ORF">MELLADRAFT_94423</name>
</gene>
<dbReference type="OrthoDB" id="29013at2759"/>
<accession>F4RBG5</accession>
<feature type="compositionally biased region" description="Low complexity" evidence="3">
    <location>
        <begin position="768"/>
        <end position="785"/>
    </location>
</feature>
<dbReference type="AlphaFoldDB" id="F4RBG5"/>
<evidence type="ECO:0000256" key="3">
    <source>
        <dbReference type="SAM" id="MobiDB-lite"/>
    </source>
</evidence>
<proteinExistence type="inferred from homology"/>
<dbReference type="eggNOG" id="KOG4162">
    <property type="taxonomic scope" value="Eukaryota"/>
</dbReference>
<dbReference type="Gene3D" id="1.25.40.10">
    <property type="entry name" value="Tetratricopeptide repeat domain"/>
    <property type="match status" value="2"/>
</dbReference>